<dbReference type="GO" id="GO:0017004">
    <property type="term" value="P:cytochrome complex assembly"/>
    <property type="evidence" value="ECO:0007669"/>
    <property type="project" value="UniProtKB-KW"/>
</dbReference>
<keyword evidence="3" id="KW-0735">Signal-anchor</keyword>
<feature type="region of interest" description="Disordered" evidence="6">
    <location>
        <begin position="35"/>
        <end position="85"/>
    </location>
</feature>
<evidence type="ECO:0000256" key="4">
    <source>
        <dbReference type="ARBA" id="ARBA00023157"/>
    </source>
</evidence>
<dbReference type="InterPro" id="IPR036249">
    <property type="entry name" value="Thioredoxin-like_sf"/>
</dbReference>
<dbReference type="SUPFAM" id="SSF52833">
    <property type="entry name" value="Thioredoxin-like"/>
    <property type="match status" value="1"/>
</dbReference>
<dbReference type="InterPro" id="IPR050553">
    <property type="entry name" value="Thioredoxin_ResA/DsbE_sf"/>
</dbReference>
<dbReference type="GO" id="GO:0016491">
    <property type="term" value="F:oxidoreductase activity"/>
    <property type="evidence" value="ECO:0007669"/>
    <property type="project" value="InterPro"/>
</dbReference>
<dbReference type="Proteomes" id="UP000824189">
    <property type="component" value="Unassembled WGS sequence"/>
</dbReference>
<dbReference type="CDD" id="cd02966">
    <property type="entry name" value="TlpA_like_family"/>
    <property type="match status" value="1"/>
</dbReference>
<keyword evidence="7" id="KW-1133">Transmembrane helix</keyword>
<reference evidence="9" key="2">
    <citation type="submission" date="2021-04" db="EMBL/GenBank/DDBJ databases">
        <authorList>
            <person name="Gilroy R."/>
        </authorList>
    </citation>
    <scope>NUCLEOTIDE SEQUENCE</scope>
    <source>
        <strain evidence="9">4376</strain>
    </source>
</reference>
<gene>
    <name evidence="9" type="ORF">H9867_05560</name>
</gene>
<dbReference type="InterPro" id="IPR013766">
    <property type="entry name" value="Thioredoxin_domain"/>
</dbReference>
<dbReference type="PROSITE" id="PS51352">
    <property type="entry name" value="THIOREDOXIN_2"/>
    <property type="match status" value="1"/>
</dbReference>
<dbReference type="GO" id="GO:0030313">
    <property type="term" value="C:cell envelope"/>
    <property type="evidence" value="ECO:0007669"/>
    <property type="project" value="UniProtKB-SubCell"/>
</dbReference>
<organism evidence="9 10">
    <name type="scientific">Candidatus Corynebacterium gallistercoris</name>
    <dbReference type="NCBI Taxonomy" id="2838530"/>
    <lineage>
        <taxon>Bacteria</taxon>
        <taxon>Bacillati</taxon>
        <taxon>Actinomycetota</taxon>
        <taxon>Actinomycetes</taxon>
        <taxon>Mycobacteriales</taxon>
        <taxon>Corynebacteriaceae</taxon>
        <taxon>Corynebacterium</taxon>
    </lineage>
</organism>
<dbReference type="GO" id="GO:0016209">
    <property type="term" value="F:antioxidant activity"/>
    <property type="evidence" value="ECO:0007669"/>
    <property type="project" value="InterPro"/>
</dbReference>
<evidence type="ECO:0000259" key="8">
    <source>
        <dbReference type="PROSITE" id="PS51352"/>
    </source>
</evidence>
<comment type="caution">
    <text evidence="9">The sequence shown here is derived from an EMBL/GenBank/DDBJ whole genome shotgun (WGS) entry which is preliminary data.</text>
</comment>
<dbReference type="InterPro" id="IPR017937">
    <property type="entry name" value="Thioredoxin_CS"/>
</dbReference>
<evidence type="ECO:0000313" key="10">
    <source>
        <dbReference type="Proteomes" id="UP000824189"/>
    </source>
</evidence>
<dbReference type="AlphaFoldDB" id="A0A9D1UQ43"/>
<dbReference type="PROSITE" id="PS00194">
    <property type="entry name" value="THIOREDOXIN_1"/>
    <property type="match status" value="1"/>
</dbReference>
<evidence type="ECO:0000256" key="6">
    <source>
        <dbReference type="SAM" id="MobiDB-lite"/>
    </source>
</evidence>
<keyword evidence="5" id="KW-0676">Redox-active center</keyword>
<evidence type="ECO:0000256" key="5">
    <source>
        <dbReference type="ARBA" id="ARBA00023284"/>
    </source>
</evidence>
<feature type="transmembrane region" description="Helical" evidence="7">
    <location>
        <begin position="12"/>
        <end position="33"/>
    </location>
</feature>
<name>A0A9D1UQ43_9CORY</name>
<dbReference type="InterPro" id="IPR000866">
    <property type="entry name" value="AhpC/TSA"/>
</dbReference>
<feature type="domain" description="Thioredoxin" evidence="8">
    <location>
        <begin position="83"/>
        <end position="227"/>
    </location>
</feature>
<keyword evidence="7" id="KW-0812">Transmembrane</keyword>
<comment type="subcellular location">
    <subcellularLocation>
        <location evidence="1">Cell envelope</location>
    </subcellularLocation>
</comment>
<keyword evidence="7" id="KW-0472">Membrane</keyword>
<keyword evidence="2" id="KW-0201">Cytochrome c-type biogenesis</keyword>
<dbReference type="Pfam" id="PF00578">
    <property type="entry name" value="AhpC-TSA"/>
    <property type="match status" value="1"/>
</dbReference>
<evidence type="ECO:0000256" key="3">
    <source>
        <dbReference type="ARBA" id="ARBA00022968"/>
    </source>
</evidence>
<evidence type="ECO:0000256" key="1">
    <source>
        <dbReference type="ARBA" id="ARBA00004196"/>
    </source>
</evidence>
<dbReference type="Gene3D" id="3.40.30.10">
    <property type="entry name" value="Glutaredoxin"/>
    <property type="match status" value="1"/>
</dbReference>
<sequence length="229" mass="23985">MSTDSPDRTRAIILTLTVVVGLAVAAIPLFAALKTSPSQDPPAVSSSSFEGDATPPPPASTDVTVSHRVSCPTGEGDNPASPLSDDAELADVRLPCLTAGNEESATSLAEQLAGKPAVVNVWAWWCAPCRAELPVLQEVAESNPQWNVVGVHLDAKAQAGADFLEELEVDNFASYQDSDHTFDAVTGIPKVVPVTVVYRPDGTRAGTLVRAFEDPAELQQAVEEALGQA</sequence>
<dbReference type="PANTHER" id="PTHR42852:SF6">
    <property type="entry name" value="THIOL:DISULFIDE INTERCHANGE PROTEIN DSBE"/>
    <property type="match status" value="1"/>
</dbReference>
<keyword evidence="4" id="KW-1015">Disulfide bond</keyword>
<evidence type="ECO:0000313" key="9">
    <source>
        <dbReference type="EMBL" id="HIW95937.1"/>
    </source>
</evidence>
<dbReference type="EMBL" id="DXFZ01000067">
    <property type="protein sequence ID" value="HIW95937.1"/>
    <property type="molecule type" value="Genomic_DNA"/>
</dbReference>
<proteinExistence type="predicted"/>
<evidence type="ECO:0000256" key="7">
    <source>
        <dbReference type="SAM" id="Phobius"/>
    </source>
</evidence>
<evidence type="ECO:0000256" key="2">
    <source>
        <dbReference type="ARBA" id="ARBA00022748"/>
    </source>
</evidence>
<protein>
    <submittedName>
        <fullName evidence="9">TlpA family protein disulfide reductase</fullName>
    </submittedName>
</protein>
<accession>A0A9D1UQ43</accession>
<dbReference type="PANTHER" id="PTHR42852">
    <property type="entry name" value="THIOL:DISULFIDE INTERCHANGE PROTEIN DSBE"/>
    <property type="match status" value="1"/>
</dbReference>
<reference evidence="9" key="1">
    <citation type="journal article" date="2021" name="PeerJ">
        <title>Extensive microbial diversity within the chicken gut microbiome revealed by metagenomics and culture.</title>
        <authorList>
            <person name="Gilroy R."/>
            <person name="Ravi A."/>
            <person name="Getino M."/>
            <person name="Pursley I."/>
            <person name="Horton D.L."/>
            <person name="Alikhan N.F."/>
            <person name="Baker D."/>
            <person name="Gharbi K."/>
            <person name="Hall N."/>
            <person name="Watson M."/>
            <person name="Adriaenssens E.M."/>
            <person name="Foster-Nyarko E."/>
            <person name="Jarju S."/>
            <person name="Secka A."/>
            <person name="Antonio M."/>
            <person name="Oren A."/>
            <person name="Chaudhuri R.R."/>
            <person name="La Ragione R."/>
            <person name="Hildebrand F."/>
            <person name="Pallen M.J."/>
        </authorList>
    </citation>
    <scope>NUCLEOTIDE SEQUENCE</scope>
    <source>
        <strain evidence="9">4376</strain>
    </source>
</reference>